<feature type="non-terminal residue" evidence="1">
    <location>
        <position position="1"/>
    </location>
</feature>
<protein>
    <submittedName>
        <fullName evidence="1">3967_t:CDS:1</fullName>
    </submittedName>
</protein>
<comment type="caution">
    <text evidence="1">The sequence shown here is derived from an EMBL/GenBank/DDBJ whole genome shotgun (WGS) entry which is preliminary data.</text>
</comment>
<evidence type="ECO:0000313" key="1">
    <source>
        <dbReference type="EMBL" id="CAG8789104.1"/>
    </source>
</evidence>
<reference evidence="1" key="1">
    <citation type="submission" date="2021-06" db="EMBL/GenBank/DDBJ databases">
        <authorList>
            <person name="Kallberg Y."/>
            <person name="Tangrot J."/>
            <person name="Rosling A."/>
        </authorList>
    </citation>
    <scope>NUCLEOTIDE SEQUENCE</scope>
    <source>
        <strain evidence="1">28 12/20/2015</strain>
    </source>
</reference>
<evidence type="ECO:0000313" key="2">
    <source>
        <dbReference type="Proteomes" id="UP000789366"/>
    </source>
</evidence>
<proteinExistence type="predicted"/>
<organism evidence="1 2">
    <name type="scientific">Cetraspora pellucida</name>
    <dbReference type="NCBI Taxonomy" id="1433469"/>
    <lineage>
        <taxon>Eukaryota</taxon>
        <taxon>Fungi</taxon>
        <taxon>Fungi incertae sedis</taxon>
        <taxon>Mucoromycota</taxon>
        <taxon>Glomeromycotina</taxon>
        <taxon>Glomeromycetes</taxon>
        <taxon>Diversisporales</taxon>
        <taxon>Gigasporaceae</taxon>
        <taxon>Cetraspora</taxon>
    </lineage>
</organism>
<dbReference type="Proteomes" id="UP000789366">
    <property type="component" value="Unassembled WGS sequence"/>
</dbReference>
<feature type="non-terminal residue" evidence="1">
    <location>
        <position position="77"/>
    </location>
</feature>
<dbReference type="EMBL" id="CAJVPW010067320">
    <property type="protein sequence ID" value="CAG8789104.1"/>
    <property type="molecule type" value="Genomic_DNA"/>
</dbReference>
<keyword evidence="2" id="KW-1185">Reference proteome</keyword>
<gene>
    <name evidence="1" type="ORF">SPELUC_LOCUS17069</name>
</gene>
<sequence>NQTEGRYRDRLVKHLEEAFSNQYNKNKHVEIPIAEEQNWKQESDNRRPHRNSQKASTRNLLLEVLDRLDNLEALQES</sequence>
<name>A0ACA9REP1_9GLOM</name>
<accession>A0ACA9REP1</accession>